<proteinExistence type="predicted"/>
<dbReference type="SMART" id="SM00855">
    <property type="entry name" value="PGAM"/>
    <property type="match status" value="1"/>
</dbReference>
<dbReference type="CDD" id="cd07067">
    <property type="entry name" value="HP_PGM_like"/>
    <property type="match status" value="1"/>
</dbReference>
<evidence type="ECO:0008006" key="5">
    <source>
        <dbReference type="Google" id="ProtNLM"/>
    </source>
</evidence>
<comment type="caution">
    <text evidence="3">The sequence shown here is derived from an EMBL/GenBank/DDBJ whole genome shotgun (WGS) entry which is preliminary data.</text>
</comment>
<feature type="active site" description="Proton donor/acceptor" evidence="1">
    <location>
        <position position="84"/>
    </location>
</feature>
<dbReference type="InterPro" id="IPR029033">
    <property type="entry name" value="His_PPase_superfam"/>
</dbReference>
<reference evidence="3 4" key="1">
    <citation type="journal article" date="2016" name="Nat. Commun.">
        <title>Thousands of microbial genomes shed light on interconnected biogeochemical processes in an aquifer system.</title>
        <authorList>
            <person name="Anantharaman K."/>
            <person name="Brown C.T."/>
            <person name="Hug L.A."/>
            <person name="Sharon I."/>
            <person name="Castelle C.J."/>
            <person name="Probst A.J."/>
            <person name="Thomas B.C."/>
            <person name="Singh A."/>
            <person name="Wilkins M.J."/>
            <person name="Karaoz U."/>
            <person name="Brodie E.L."/>
            <person name="Williams K.H."/>
            <person name="Hubbard S.S."/>
            <person name="Banfield J.F."/>
        </authorList>
    </citation>
    <scope>NUCLEOTIDE SEQUENCE [LARGE SCALE GENOMIC DNA]</scope>
</reference>
<dbReference type="EMBL" id="MHCQ01000005">
    <property type="protein sequence ID" value="OGY24955.1"/>
    <property type="molecule type" value="Genomic_DNA"/>
</dbReference>
<evidence type="ECO:0000313" key="4">
    <source>
        <dbReference type="Proteomes" id="UP000177103"/>
    </source>
</evidence>
<dbReference type="Proteomes" id="UP000177103">
    <property type="component" value="Unassembled WGS sequence"/>
</dbReference>
<dbReference type="GO" id="GO:0016791">
    <property type="term" value="F:phosphatase activity"/>
    <property type="evidence" value="ECO:0007669"/>
    <property type="project" value="TreeGrafter"/>
</dbReference>
<dbReference type="InterPro" id="IPR050275">
    <property type="entry name" value="PGM_Phosphatase"/>
</dbReference>
<name>A0A1G1WBA0_9BACT</name>
<dbReference type="Pfam" id="PF00300">
    <property type="entry name" value="His_Phos_1"/>
    <property type="match status" value="1"/>
</dbReference>
<feature type="active site" description="Tele-phosphohistidine intermediate" evidence="1">
    <location>
        <position position="9"/>
    </location>
</feature>
<dbReference type="InterPro" id="IPR013078">
    <property type="entry name" value="His_Pase_superF_clade-1"/>
</dbReference>
<evidence type="ECO:0000313" key="3">
    <source>
        <dbReference type="EMBL" id="OGY24955.1"/>
    </source>
</evidence>
<organism evidence="3 4">
    <name type="scientific">Candidatus Woykebacteria bacterium RBG_13_40_7b</name>
    <dbReference type="NCBI Taxonomy" id="1802594"/>
    <lineage>
        <taxon>Bacteria</taxon>
        <taxon>Candidatus Woykeibacteriota</taxon>
    </lineage>
</organism>
<dbReference type="Gene3D" id="3.40.50.1240">
    <property type="entry name" value="Phosphoglycerate mutase-like"/>
    <property type="match status" value="1"/>
</dbReference>
<dbReference type="PANTHER" id="PTHR48100">
    <property type="entry name" value="BROAD-SPECIFICITY PHOSPHATASE YOR283W-RELATED"/>
    <property type="match status" value="1"/>
</dbReference>
<gene>
    <name evidence="3" type="ORF">A2Y57_02425</name>
</gene>
<protein>
    <recommendedName>
        <fullName evidence="5">Phosphoglycerate mutase</fullName>
    </recommendedName>
</protein>
<dbReference type="SUPFAM" id="SSF53254">
    <property type="entry name" value="Phosphoglycerate mutase-like"/>
    <property type="match status" value="1"/>
</dbReference>
<dbReference type="AlphaFoldDB" id="A0A1G1WBA0"/>
<sequence>MKTIYLVRHGEALDDIEDRYGGWSDDPLTEKGRQTARELAEEIANLSPKPKEIYTSSFKRAAETAEIIGKALKLAVVMVEDLKERNRCGVLTSLTRTEAKSKYPDLTEKVEDYSQTITGAETYEYYRDRVLRAFDKILKEADGDILIVAHGGTFRVVMWEILGKPDYKEADLHAVVIIEEENGSLTLKNSKGLHFKS</sequence>
<accession>A0A1G1WBA0</accession>
<evidence type="ECO:0000256" key="1">
    <source>
        <dbReference type="PIRSR" id="PIRSR613078-1"/>
    </source>
</evidence>
<feature type="binding site" evidence="2">
    <location>
        <position position="60"/>
    </location>
    <ligand>
        <name>substrate</name>
    </ligand>
</feature>
<evidence type="ECO:0000256" key="2">
    <source>
        <dbReference type="PIRSR" id="PIRSR613078-2"/>
    </source>
</evidence>